<evidence type="ECO:0000313" key="6">
    <source>
        <dbReference type="Proteomes" id="UP000075391"/>
    </source>
</evidence>
<gene>
    <name evidence="5" type="ORF">AZI85_04690</name>
</gene>
<dbReference type="RefSeq" id="WP_063243695.1">
    <property type="nucleotide sequence ID" value="NZ_LUKF01000014.1"/>
</dbReference>
<dbReference type="AlphaFoldDB" id="A0A150WI93"/>
<feature type="domain" description="Response regulatory" evidence="4">
    <location>
        <begin position="2"/>
        <end position="115"/>
    </location>
</feature>
<protein>
    <submittedName>
        <fullName evidence="5">Response regulator</fullName>
    </submittedName>
</protein>
<dbReference type="Pfam" id="PF00072">
    <property type="entry name" value="Response_reg"/>
    <property type="match status" value="1"/>
</dbReference>
<dbReference type="PANTHER" id="PTHR44591:SF14">
    <property type="entry name" value="PROTEIN PILG"/>
    <property type="match status" value="1"/>
</dbReference>
<evidence type="ECO:0000259" key="4">
    <source>
        <dbReference type="PROSITE" id="PS50110"/>
    </source>
</evidence>
<dbReference type="InterPro" id="IPR011006">
    <property type="entry name" value="CheY-like_superfamily"/>
</dbReference>
<sequence>MKILIVDDEALVRRSLSRALKSKGFDVMEATNGHEGLQSWKSWAPDLVFLDVLMPGMTGPEVLKEMGTSNTAKVILMSAFSGEHNMQTAQQMGANLFVPKPFEDIFAVVKMAEDLLA</sequence>
<proteinExistence type="predicted"/>
<dbReference type="PANTHER" id="PTHR44591">
    <property type="entry name" value="STRESS RESPONSE REGULATOR PROTEIN 1"/>
    <property type="match status" value="1"/>
</dbReference>
<dbReference type="OrthoDB" id="5294466at2"/>
<evidence type="ECO:0000313" key="5">
    <source>
        <dbReference type="EMBL" id="KYG63334.1"/>
    </source>
</evidence>
<dbReference type="SMART" id="SM00448">
    <property type="entry name" value="REC"/>
    <property type="match status" value="1"/>
</dbReference>
<reference evidence="5 6" key="1">
    <citation type="submission" date="2016-03" db="EMBL/GenBank/DDBJ databases">
        <authorList>
            <person name="Ploux O."/>
        </authorList>
    </citation>
    <scope>NUCLEOTIDE SEQUENCE [LARGE SCALE GENOMIC DNA]</scope>
    <source>
        <strain evidence="5 6">BER2</strain>
    </source>
</reference>
<accession>A0A150WI93</accession>
<dbReference type="CDD" id="cd00156">
    <property type="entry name" value="REC"/>
    <property type="match status" value="1"/>
</dbReference>
<dbReference type="EMBL" id="LUKF01000014">
    <property type="protein sequence ID" value="KYG63334.1"/>
    <property type="molecule type" value="Genomic_DNA"/>
</dbReference>
<dbReference type="InterPro" id="IPR001789">
    <property type="entry name" value="Sig_transdc_resp-reg_receiver"/>
</dbReference>
<comment type="caution">
    <text evidence="5">The sequence shown here is derived from an EMBL/GenBank/DDBJ whole genome shotgun (WGS) entry which is preliminary data.</text>
</comment>
<evidence type="ECO:0000256" key="1">
    <source>
        <dbReference type="ARBA" id="ARBA00022553"/>
    </source>
</evidence>
<organism evidence="5 6">
    <name type="scientific">Bdellovibrio bacteriovorus</name>
    <dbReference type="NCBI Taxonomy" id="959"/>
    <lineage>
        <taxon>Bacteria</taxon>
        <taxon>Pseudomonadati</taxon>
        <taxon>Bdellovibrionota</taxon>
        <taxon>Bdellovibrionia</taxon>
        <taxon>Bdellovibrionales</taxon>
        <taxon>Pseudobdellovibrionaceae</taxon>
        <taxon>Bdellovibrio</taxon>
    </lineage>
</organism>
<dbReference type="GO" id="GO:0000160">
    <property type="term" value="P:phosphorelay signal transduction system"/>
    <property type="evidence" value="ECO:0007669"/>
    <property type="project" value="UniProtKB-KW"/>
</dbReference>
<keyword evidence="2" id="KW-0902">Two-component regulatory system</keyword>
<dbReference type="SUPFAM" id="SSF52172">
    <property type="entry name" value="CheY-like"/>
    <property type="match status" value="1"/>
</dbReference>
<name>A0A150WI93_BDEBC</name>
<evidence type="ECO:0000256" key="2">
    <source>
        <dbReference type="ARBA" id="ARBA00023012"/>
    </source>
</evidence>
<feature type="modified residue" description="4-aspartylphosphate" evidence="3">
    <location>
        <position position="51"/>
    </location>
</feature>
<keyword evidence="1 3" id="KW-0597">Phosphoprotein</keyword>
<dbReference type="InterPro" id="IPR050595">
    <property type="entry name" value="Bact_response_regulator"/>
</dbReference>
<dbReference type="Proteomes" id="UP000075391">
    <property type="component" value="Unassembled WGS sequence"/>
</dbReference>
<dbReference type="PROSITE" id="PS50110">
    <property type="entry name" value="RESPONSE_REGULATORY"/>
    <property type="match status" value="1"/>
</dbReference>
<evidence type="ECO:0000256" key="3">
    <source>
        <dbReference type="PROSITE-ProRule" id="PRU00169"/>
    </source>
</evidence>
<dbReference type="Gene3D" id="3.40.50.2300">
    <property type="match status" value="1"/>
</dbReference>